<proteinExistence type="predicted"/>
<reference evidence="1" key="1">
    <citation type="submission" date="2022-06" db="EMBL/GenBank/DDBJ databases">
        <title>Phylogenomic reconstructions and comparative analyses of Kickxellomycotina fungi.</title>
        <authorList>
            <person name="Reynolds N.K."/>
            <person name="Stajich J.E."/>
            <person name="Barry K."/>
            <person name="Grigoriev I.V."/>
            <person name="Crous P."/>
            <person name="Smith M.E."/>
        </authorList>
    </citation>
    <scope>NUCLEOTIDE SEQUENCE</scope>
    <source>
        <strain evidence="1">RSA 2271</strain>
    </source>
</reference>
<keyword evidence="2" id="KW-1185">Reference proteome</keyword>
<accession>A0ACC1HPB7</accession>
<protein>
    <submittedName>
        <fullName evidence="1">Uncharacterized protein</fullName>
    </submittedName>
</protein>
<gene>
    <name evidence="1" type="ORF">EV182_000581</name>
</gene>
<name>A0ACC1HPB7_9FUNG</name>
<sequence length="345" mass="37663">MIGGTRVGTITSHQLAEYLDFAKSVAREVVGGVFRDGFWRRGQFASTEAFDATDKGGNISDCVTAVDKGVEKMIFCALRQRFVGEETTAAAVENNQGPALYKVTDDPTWIVDPVDGTNNFVHHFPLTAISIALAINKIPVVGVVYLPVLDELYYAAKDMGAFLEVDGQKHQLPLHKPVLTIPSSLSECAVFTEHGSDRDPKVLEARFSTMQRLMGSQDAVNGGGPYVQNLRMIGAASVNLVYVARGAADLYLESGPHAWDFAAGAVLVLESGGAVFDGAGWWGKPEDEHILKPHNIWRRKICAVRYVPQPNAEAVSPNRECQERLAKELLTFVEDVGFEPDDQVE</sequence>
<comment type="caution">
    <text evidence="1">The sequence shown here is derived from an EMBL/GenBank/DDBJ whole genome shotgun (WGS) entry which is preliminary data.</text>
</comment>
<evidence type="ECO:0000313" key="1">
    <source>
        <dbReference type="EMBL" id="KAJ1675789.1"/>
    </source>
</evidence>
<dbReference type="Proteomes" id="UP001145114">
    <property type="component" value="Unassembled WGS sequence"/>
</dbReference>
<organism evidence="1 2">
    <name type="scientific">Spiromyces aspiralis</name>
    <dbReference type="NCBI Taxonomy" id="68401"/>
    <lineage>
        <taxon>Eukaryota</taxon>
        <taxon>Fungi</taxon>
        <taxon>Fungi incertae sedis</taxon>
        <taxon>Zoopagomycota</taxon>
        <taxon>Kickxellomycotina</taxon>
        <taxon>Kickxellomycetes</taxon>
        <taxon>Kickxellales</taxon>
        <taxon>Kickxellaceae</taxon>
        <taxon>Spiromyces</taxon>
    </lineage>
</organism>
<evidence type="ECO:0000313" key="2">
    <source>
        <dbReference type="Proteomes" id="UP001145114"/>
    </source>
</evidence>
<dbReference type="EMBL" id="JAMZIH010005173">
    <property type="protein sequence ID" value="KAJ1675789.1"/>
    <property type="molecule type" value="Genomic_DNA"/>
</dbReference>